<organism evidence="3 4">
    <name type="scientific">Demequina lutea</name>
    <dbReference type="NCBI Taxonomy" id="431489"/>
    <lineage>
        <taxon>Bacteria</taxon>
        <taxon>Bacillati</taxon>
        <taxon>Actinomycetota</taxon>
        <taxon>Actinomycetes</taxon>
        <taxon>Micrococcales</taxon>
        <taxon>Demequinaceae</taxon>
        <taxon>Demequina</taxon>
    </lineage>
</organism>
<dbReference type="EMBL" id="JACBZO010000001">
    <property type="protein sequence ID" value="NYI40060.1"/>
    <property type="molecule type" value="Genomic_DNA"/>
</dbReference>
<keyword evidence="4" id="KW-1185">Reference proteome</keyword>
<keyword evidence="1" id="KW-0812">Transmembrane</keyword>
<comment type="caution">
    <text evidence="3">The sequence shown here is derived from an EMBL/GenBank/DDBJ whole genome shotgun (WGS) entry which is preliminary data.</text>
</comment>
<evidence type="ECO:0000313" key="4">
    <source>
        <dbReference type="Proteomes" id="UP000547973"/>
    </source>
</evidence>
<keyword evidence="1" id="KW-1133">Transmembrane helix</keyword>
<dbReference type="InterPro" id="IPR036365">
    <property type="entry name" value="PGBD-like_sf"/>
</dbReference>
<proteinExistence type="predicted"/>
<dbReference type="InterPro" id="IPR002477">
    <property type="entry name" value="Peptidoglycan-bd-like"/>
</dbReference>
<feature type="transmembrane region" description="Helical" evidence="1">
    <location>
        <begin position="32"/>
        <end position="54"/>
    </location>
</feature>
<dbReference type="Gene3D" id="1.10.101.10">
    <property type="entry name" value="PGBD-like superfamily/PGBD"/>
    <property type="match status" value="1"/>
</dbReference>
<dbReference type="InterPro" id="IPR036366">
    <property type="entry name" value="PGBDSf"/>
</dbReference>
<gene>
    <name evidence="3" type="ORF">BKA03_000179</name>
</gene>
<dbReference type="SUPFAM" id="SSF47090">
    <property type="entry name" value="PGBD-like"/>
    <property type="match status" value="1"/>
</dbReference>
<dbReference type="Proteomes" id="UP000547973">
    <property type="component" value="Unassembled WGS sequence"/>
</dbReference>
<evidence type="ECO:0000256" key="1">
    <source>
        <dbReference type="SAM" id="Phobius"/>
    </source>
</evidence>
<feature type="domain" description="Peptidoglycan binding-like" evidence="2">
    <location>
        <begin position="147"/>
        <end position="198"/>
    </location>
</feature>
<dbReference type="Pfam" id="PF01471">
    <property type="entry name" value="PG_binding_1"/>
    <property type="match status" value="1"/>
</dbReference>
<evidence type="ECO:0000259" key="2">
    <source>
        <dbReference type="Pfam" id="PF01471"/>
    </source>
</evidence>
<accession>A0A7Y9Z9N0</accession>
<name>A0A7Y9Z9N0_9MICO</name>
<dbReference type="RefSeq" id="WP_062075398.1">
    <property type="nucleotide sequence ID" value="NZ_BBRC01000008.1"/>
</dbReference>
<reference evidence="3 4" key="1">
    <citation type="submission" date="2020-07" db="EMBL/GenBank/DDBJ databases">
        <title>Sequencing the genomes of 1000 actinobacteria strains.</title>
        <authorList>
            <person name="Klenk H.-P."/>
        </authorList>
    </citation>
    <scope>NUCLEOTIDE SEQUENCE [LARGE SCALE GENOMIC DNA]</scope>
    <source>
        <strain evidence="3 4">DSM 19970</strain>
    </source>
</reference>
<keyword evidence="1" id="KW-0472">Membrane</keyword>
<dbReference type="AlphaFoldDB" id="A0A7Y9Z9N0"/>
<sequence>MTDLIEAPVAGPTLQDVAALVGGQRTKVRRTAAIAAVIGLALGAGGVVAATQLGKSTPAQARTSVALQTVAAKSQDVNLYTEYAGTLGYGTAVGVVTRGSGVLTSVPAVGTDLKRGQVAFSIDEQPVALMYGDLPAWRTLSTASTPGPDILQLETNLAALGYGTNMTVDDTFTAVTAANLKAFETAIGESNPDGILDPGEVVFSQGPIRVDSVLTRGTTVSAGTSVVTAALLEHAQDTVTNDVVTTATTPTQAVTFTIPTTDQGTFKVGDSVQVVQADSSTAAGTVSTLSEIPRRNGSGPNASLVLDVTVAITTVPAGGLIEGPANVDVTNSVQKGLTMVPLRALVALEGGGFAVSVVGSTGASSYVAVQTGVFQDGWVQVTGKVSPGDKVQVPA</sequence>
<dbReference type="OrthoDB" id="3268648at2"/>
<evidence type="ECO:0000313" key="3">
    <source>
        <dbReference type="EMBL" id="NYI40060.1"/>
    </source>
</evidence>
<protein>
    <recommendedName>
        <fullName evidence="2">Peptidoglycan binding-like domain-containing protein</fullName>
    </recommendedName>
</protein>